<dbReference type="EMBL" id="MK072057">
    <property type="protein sequence ID" value="AYV77639.1"/>
    <property type="molecule type" value="Genomic_DNA"/>
</dbReference>
<gene>
    <name evidence="1" type="ORF">Dasosvirus16_6</name>
</gene>
<accession>A0A3G4ZW19</accession>
<reference evidence="1" key="1">
    <citation type="submission" date="2018-10" db="EMBL/GenBank/DDBJ databases">
        <title>Hidden diversity of soil giant viruses.</title>
        <authorList>
            <person name="Schulz F."/>
            <person name="Alteio L."/>
            <person name="Goudeau D."/>
            <person name="Ryan E.M."/>
            <person name="Malmstrom R.R."/>
            <person name="Blanchard J."/>
            <person name="Woyke T."/>
        </authorList>
    </citation>
    <scope>NUCLEOTIDE SEQUENCE</scope>
    <source>
        <strain evidence="1">DSV1</strain>
    </source>
</reference>
<organism evidence="1">
    <name type="scientific">Dasosvirus sp</name>
    <dbReference type="NCBI Taxonomy" id="2487764"/>
    <lineage>
        <taxon>Viruses</taxon>
        <taxon>Varidnaviria</taxon>
        <taxon>Bamfordvirae</taxon>
        <taxon>Nucleocytoviricota</taxon>
        <taxon>Megaviricetes</taxon>
        <taxon>Imitervirales</taxon>
        <taxon>Mimiviridae</taxon>
        <taxon>Klosneuvirinae</taxon>
    </lineage>
</organism>
<evidence type="ECO:0000313" key="1">
    <source>
        <dbReference type="EMBL" id="AYV77639.1"/>
    </source>
</evidence>
<name>A0A3G4ZW19_9VIRU</name>
<sequence>MSAQSTVSANILYVSSCKASPARTYLKPFLNNRFAISLASEIGSGE</sequence>
<proteinExistence type="predicted"/>
<protein>
    <submittedName>
        <fullName evidence="1">Uncharacterized protein</fullName>
    </submittedName>
</protein>